<dbReference type="SUPFAM" id="SSF63829">
    <property type="entry name" value="Calcium-dependent phosphotriesterase"/>
    <property type="match status" value="1"/>
</dbReference>
<feature type="chain" id="PRO_5032576072" description="SMP-30/Gluconolactonase/LRE-like region domain-containing protein" evidence="1">
    <location>
        <begin position="27"/>
        <end position="128"/>
    </location>
</feature>
<evidence type="ECO:0000313" key="3">
    <source>
        <dbReference type="Proteomes" id="UP000593594"/>
    </source>
</evidence>
<dbReference type="EMBL" id="CP058214">
    <property type="protein sequence ID" value="QPC44065.1"/>
    <property type="molecule type" value="Genomic_DNA"/>
</dbReference>
<dbReference type="KEGG" id="kmn:HW532_16020"/>
<sequence length="128" mass="12638">MQRIDPVVAVLAAATAAIVMVSPSVAAEPIHEGFSAPVGIATDDAGALYVSSWSGGRVERIAPDGTRTVFADGLASPAGVAVGEDGAVYIATYSGDTILRYEEAGSGDVVAEGLATPAGSPSAKTAGF</sequence>
<name>A0A7S8C623_9HYPH</name>
<protein>
    <recommendedName>
        <fullName evidence="4">SMP-30/Gluconolactonase/LRE-like region domain-containing protein</fullName>
    </recommendedName>
</protein>
<evidence type="ECO:0008006" key="4">
    <source>
        <dbReference type="Google" id="ProtNLM"/>
    </source>
</evidence>
<dbReference type="AlphaFoldDB" id="A0A7S8C623"/>
<dbReference type="InterPro" id="IPR011042">
    <property type="entry name" value="6-blade_b-propeller_TolB-like"/>
</dbReference>
<dbReference type="Proteomes" id="UP000593594">
    <property type="component" value="Chromosome"/>
</dbReference>
<dbReference type="RefSeq" id="WP_213161428.1">
    <property type="nucleotide sequence ID" value="NZ_CP058214.1"/>
</dbReference>
<organism evidence="2 3">
    <name type="scientific">Kaustia mangrovi</name>
    <dbReference type="NCBI Taxonomy" id="2593653"/>
    <lineage>
        <taxon>Bacteria</taxon>
        <taxon>Pseudomonadati</taxon>
        <taxon>Pseudomonadota</taxon>
        <taxon>Alphaproteobacteria</taxon>
        <taxon>Hyphomicrobiales</taxon>
        <taxon>Parvibaculaceae</taxon>
        <taxon>Kaustia</taxon>
    </lineage>
</organism>
<evidence type="ECO:0000256" key="1">
    <source>
        <dbReference type="SAM" id="SignalP"/>
    </source>
</evidence>
<dbReference type="Gene3D" id="2.120.10.30">
    <property type="entry name" value="TolB, C-terminal domain"/>
    <property type="match status" value="1"/>
</dbReference>
<keyword evidence="3" id="KW-1185">Reference proteome</keyword>
<feature type="signal peptide" evidence="1">
    <location>
        <begin position="1"/>
        <end position="26"/>
    </location>
</feature>
<proteinExistence type="predicted"/>
<reference evidence="2 3" key="1">
    <citation type="submission" date="2020-06" db="EMBL/GenBank/DDBJ databases">
        <title>Genome sequence of 2 isolates from Red Sea Mangroves.</title>
        <authorList>
            <person name="Sefrji F."/>
            <person name="Michoud G."/>
            <person name="Merlino G."/>
            <person name="Daffonchio D."/>
        </authorList>
    </citation>
    <scope>NUCLEOTIDE SEQUENCE [LARGE SCALE GENOMIC DNA]</scope>
    <source>
        <strain evidence="2 3">R1DC25</strain>
    </source>
</reference>
<accession>A0A7S8C623</accession>
<keyword evidence="1" id="KW-0732">Signal</keyword>
<gene>
    <name evidence="2" type="ORF">HW532_16020</name>
</gene>
<evidence type="ECO:0000313" key="2">
    <source>
        <dbReference type="EMBL" id="QPC44065.1"/>
    </source>
</evidence>